<sequence length="787" mass="87793">MESRSHRKVIIVGGSVAGLSLANMLEKLGIDFVLLESYDNIAPQVGASIGLLANGLRILDQLGCYDELCKHAPDSLQSATLRSEKGVLVHHDGLDRFVRERLGYPFVFMDRQTLLKVLYENLKDKSKVYTSKRVMDVHLCSVGVQVVTKDGSVFTGDVLVGADGIHSTVRRQMWNLAAELEPDYFPEGERNNPGMRSQFGCIFGISNPLGKWGGGDTTSVICDGFSYFIVGGPGRRVYWFLFFRLDESQNTNGTRRFSKEDEDEIVKKHWSDLIDDDIIFGQLYSARSISILTALEEVVFTKWHFRRIMTIGDAAHKLHPLGAQGGNSAIETAAAVADGLAKTEWTETGLGQTFKQVTEHRRSRMTKLMERAHLRQQIESLDGRLARVLALYLLPRLGKRRIFDRLYADTAPAGKIESLPCPGRHKQAPFDDELKKRPQSTNRVFYLSIFCFLGFALASSRWCSRVAYSKVDVGYLYSQAYNQTAIQAWPQVRTPIATEDPSPEILLYRLYYAVMMFPVVSLVVSEQFQTGGLWTHLALASCLVLCQRFGFSRIAPFVFILSLFSTRKVAQRLPFERDVRASNEQCLLAVFLGCLLPTTLAASIAAATSWVGAATMISESWPICFVALLHLSRKGLSWSSRDSKDRTTGWIGSYTASWRHELRTAAFVMSSVPHFFAALLSRVTGAVPSQGWLPLPLSVQLVWLGLRNTESGADDRMHGDMAMLAAETTAWLLLRTFMLVQMGILDWTKRRALTAVMAANLVLGPGGAASLLWHWEDSAIDDLLMSI</sequence>
<dbReference type="OrthoDB" id="10029326at2759"/>
<keyword evidence="10" id="KW-1185">Reference proteome</keyword>
<organism evidence="9 10">
    <name type="scientific">Hirsutella minnesotensis 3608</name>
    <dbReference type="NCBI Taxonomy" id="1043627"/>
    <lineage>
        <taxon>Eukaryota</taxon>
        <taxon>Fungi</taxon>
        <taxon>Dikarya</taxon>
        <taxon>Ascomycota</taxon>
        <taxon>Pezizomycotina</taxon>
        <taxon>Sordariomycetes</taxon>
        <taxon>Hypocreomycetidae</taxon>
        <taxon>Hypocreales</taxon>
        <taxon>Ophiocordycipitaceae</taxon>
        <taxon>Hirsutella</taxon>
    </lineage>
</organism>
<dbReference type="GO" id="GO:0004497">
    <property type="term" value="F:monooxygenase activity"/>
    <property type="evidence" value="ECO:0007669"/>
    <property type="project" value="UniProtKB-KW"/>
</dbReference>
<evidence type="ECO:0000259" key="8">
    <source>
        <dbReference type="Pfam" id="PF01494"/>
    </source>
</evidence>
<dbReference type="Proteomes" id="UP000054481">
    <property type="component" value="Unassembled WGS sequence"/>
</dbReference>
<gene>
    <name evidence="9" type="ORF">HIM_09361</name>
</gene>
<feature type="transmembrane region" description="Helical" evidence="7">
    <location>
        <begin position="444"/>
        <end position="463"/>
    </location>
</feature>
<comment type="cofactor">
    <cofactor evidence="1">
        <name>FAD</name>
        <dbReference type="ChEBI" id="CHEBI:57692"/>
    </cofactor>
</comment>
<evidence type="ECO:0000313" key="9">
    <source>
        <dbReference type="EMBL" id="KJZ71218.1"/>
    </source>
</evidence>
<keyword evidence="7" id="KW-1133">Transmembrane helix</keyword>
<accession>A0A0F7ZSE4</accession>
<dbReference type="EMBL" id="KQ030582">
    <property type="protein sequence ID" value="KJZ71218.1"/>
    <property type="molecule type" value="Genomic_DNA"/>
</dbReference>
<evidence type="ECO:0000256" key="7">
    <source>
        <dbReference type="SAM" id="Phobius"/>
    </source>
</evidence>
<feature type="transmembrane region" description="Helical" evidence="7">
    <location>
        <begin position="610"/>
        <end position="631"/>
    </location>
</feature>
<keyword evidence="6" id="KW-0503">Monooxygenase</keyword>
<dbReference type="PANTHER" id="PTHR47356">
    <property type="entry name" value="FAD-DEPENDENT MONOOXYGENASE ASQG-RELATED"/>
    <property type="match status" value="1"/>
</dbReference>
<feature type="transmembrane region" description="Helical" evidence="7">
    <location>
        <begin position="537"/>
        <end position="564"/>
    </location>
</feature>
<feature type="domain" description="FAD-binding" evidence="8">
    <location>
        <begin position="8"/>
        <end position="173"/>
    </location>
</feature>
<evidence type="ECO:0000313" key="10">
    <source>
        <dbReference type="Proteomes" id="UP000054481"/>
    </source>
</evidence>
<keyword evidence="4" id="KW-0274">FAD</keyword>
<keyword evidence="3" id="KW-0285">Flavoprotein</keyword>
<comment type="similarity">
    <text evidence="2">Belongs to the paxM FAD-dependent monooxygenase family.</text>
</comment>
<keyword evidence="5" id="KW-0560">Oxidoreductase</keyword>
<dbReference type="InterPro" id="IPR002938">
    <property type="entry name" value="FAD-bd"/>
</dbReference>
<dbReference type="AlphaFoldDB" id="A0A0F7ZSE4"/>
<reference evidence="9 10" key="1">
    <citation type="journal article" date="2014" name="Genome Biol. Evol.">
        <title>Comparative genomics and transcriptomics analyses reveal divergent lifestyle features of nematode endoparasitic fungus Hirsutella minnesotensis.</title>
        <authorList>
            <person name="Lai Y."/>
            <person name="Liu K."/>
            <person name="Zhang X."/>
            <person name="Zhang X."/>
            <person name="Li K."/>
            <person name="Wang N."/>
            <person name="Shu C."/>
            <person name="Wu Y."/>
            <person name="Wang C."/>
            <person name="Bushley K.E."/>
            <person name="Xiang M."/>
            <person name="Liu X."/>
        </authorList>
    </citation>
    <scope>NUCLEOTIDE SEQUENCE [LARGE SCALE GENOMIC DNA]</scope>
    <source>
        <strain evidence="9 10">3608</strain>
    </source>
</reference>
<dbReference type="Gene3D" id="3.50.50.60">
    <property type="entry name" value="FAD/NAD(P)-binding domain"/>
    <property type="match status" value="1"/>
</dbReference>
<evidence type="ECO:0000256" key="6">
    <source>
        <dbReference type="ARBA" id="ARBA00023033"/>
    </source>
</evidence>
<protein>
    <recommendedName>
        <fullName evidence="8">FAD-binding domain-containing protein</fullName>
    </recommendedName>
</protein>
<evidence type="ECO:0000256" key="1">
    <source>
        <dbReference type="ARBA" id="ARBA00001974"/>
    </source>
</evidence>
<keyword evidence="7" id="KW-0812">Transmembrane</keyword>
<evidence type="ECO:0000256" key="2">
    <source>
        <dbReference type="ARBA" id="ARBA00007992"/>
    </source>
</evidence>
<keyword evidence="7" id="KW-0472">Membrane</keyword>
<evidence type="ECO:0000256" key="3">
    <source>
        <dbReference type="ARBA" id="ARBA00022630"/>
    </source>
</evidence>
<name>A0A0F7ZSE4_9HYPO</name>
<dbReference type="Pfam" id="PF01494">
    <property type="entry name" value="FAD_binding_3"/>
    <property type="match status" value="2"/>
</dbReference>
<feature type="transmembrane region" description="Helical" evidence="7">
    <location>
        <begin position="585"/>
        <end position="604"/>
    </location>
</feature>
<dbReference type="GO" id="GO:0071949">
    <property type="term" value="F:FAD binding"/>
    <property type="evidence" value="ECO:0007669"/>
    <property type="project" value="InterPro"/>
</dbReference>
<evidence type="ECO:0000256" key="4">
    <source>
        <dbReference type="ARBA" id="ARBA00022827"/>
    </source>
</evidence>
<feature type="transmembrane region" description="Helical" evidence="7">
    <location>
        <begin position="752"/>
        <end position="775"/>
    </location>
</feature>
<evidence type="ECO:0000256" key="5">
    <source>
        <dbReference type="ARBA" id="ARBA00023002"/>
    </source>
</evidence>
<dbReference type="SUPFAM" id="SSF51905">
    <property type="entry name" value="FAD/NAD(P)-binding domain"/>
    <property type="match status" value="1"/>
</dbReference>
<dbReference type="InterPro" id="IPR036188">
    <property type="entry name" value="FAD/NAD-bd_sf"/>
</dbReference>
<dbReference type="PANTHER" id="PTHR47356:SF2">
    <property type="entry name" value="FAD-BINDING DOMAIN-CONTAINING PROTEIN-RELATED"/>
    <property type="match status" value="1"/>
</dbReference>
<dbReference type="PRINTS" id="PR00420">
    <property type="entry name" value="RNGMNOXGNASE"/>
</dbReference>
<proteinExistence type="inferred from homology"/>
<dbReference type="InterPro" id="IPR050562">
    <property type="entry name" value="FAD_mOase_fung"/>
</dbReference>
<feature type="domain" description="FAD-binding" evidence="8">
    <location>
        <begin position="258"/>
        <end position="371"/>
    </location>
</feature>
<feature type="transmembrane region" description="Helical" evidence="7">
    <location>
        <begin position="506"/>
        <end position="525"/>
    </location>
</feature>